<dbReference type="Proteomes" id="UP000823823">
    <property type="component" value="Unassembled WGS sequence"/>
</dbReference>
<gene>
    <name evidence="2" type="ORF">H9786_03230</name>
</gene>
<reference evidence="2" key="1">
    <citation type="journal article" date="2021" name="PeerJ">
        <title>Extensive microbial diversity within the chicken gut microbiome revealed by metagenomics and culture.</title>
        <authorList>
            <person name="Gilroy R."/>
            <person name="Ravi A."/>
            <person name="Getino M."/>
            <person name="Pursley I."/>
            <person name="Horton D.L."/>
            <person name="Alikhan N.F."/>
            <person name="Baker D."/>
            <person name="Gharbi K."/>
            <person name="Hall N."/>
            <person name="Watson M."/>
            <person name="Adriaenssens E.M."/>
            <person name="Foster-Nyarko E."/>
            <person name="Jarju S."/>
            <person name="Secka A."/>
            <person name="Antonio M."/>
            <person name="Oren A."/>
            <person name="Chaudhuri R.R."/>
            <person name="La Ragione R."/>
            <person name="Hildebrand F."/>
            <person name="Pallen M.J."/>
        </authorList>
    </citation>
    <scope>NUCLEOTIDE SEQUENCE</scope>
    <source>
        <strain evidence="2">ChiHjej13B12-24818</strain>
    </source>
</reference>
<reference evidence="2" key="2">
    <citation type="submission" date="2021-04" db="EMBL/GenBank/DDBJ databases">
        <authorList>
            <person name="Gilroy R."/>
        </authorList>
    </citation>
    <scope>NUCLEOTIDE SEQUENCE</scope>
    <source>
        <strain evidence="2">ChiHjej13B12-24818</strain>
    </source>
</reference>
<sequence length="324" mass="36401">MHHASTLVLPASAPRPHRPLRQRRGTRRLGVGDLGVGSRAQLLQTGLTDARLRRHVREGTLQRITPGWYARPDAAAPAVRALAAGFRLTCLDATGMHGLWIPHRPAHEEERDLHVYRFNTAVDTPPGMRPHALRSRSWTEPDAVASLPLALEHAMQCLDGEDAAVLLESALERRLLTVQEVEALLERAPIATRSRIGALSTASDSGSETRVVRWLRRRGFHVEQQVHLAGVGFIDVYVGGLFLEIDGRAHHEQEDAFLRDRRRDLRTVRYGLQILRLSYEQVWIRWEDTQRAILEAIDEVGAFGRRKVDRLLERPGAAPPRLAG</sequence>
<protein>
    <recommendedName>
        <fullName evidence="4">DUF559 domain-containing protein</fullName>
    </recommendedName>
</protein>
<accession>A0A9D2LBI8</accession>
<dbReference type="AlphaFoldDB" id="A0A9D2LBI8"/>
<evidence type="ECO:0000313" key="2">
    <source>
        <dbReference type="EMBL" id="HJB09538.1"/>
    </source>
</evidence>
<evidence type="ECO:0000256" key="1">
    <source>
        <dbReference type="SAM" id="MobiDB-lite"/>
    </source>
</evidence>
<evidence type="ECO:0000313" key="3">
    <source>
        <dbReference type="Proteomes" id="UP000823823"/>
    </source>
</evidence>
<proteinExistence type="predicted"/>
<evidence type="ECO:0008006" key="4">
    <source>
        <dbReference type="Google" id="ProtNLM"/>
    </source>
</evidence>
<comment type="caution">
    <text evidence="2">The sequence shown here is derived from an EMBL/GenBank/DDBJ whole genome shotgun (WGS) entry which is preliminary data.</text>
</comment>
<organism evidence="2 3">
    <name type="scientific">Candidatus Brachybacterium merdavium</name>
    <dbReference type="NCBI Taxonomy" id="2838513"/>
    <lineage>
        <taxon>Bacteria</taxon>
        <taxon>Bacillati</taxon>
        <taxon>Actinomycetota</taxon>
        <taxon>Actinomycetes</taxon>
        <taxon>Micrococcales</taxon>
        <taxon>Dermabacteraceae</taxon>
        <taxon>Brachybacterium</taxon>
    </lineage>
</organism>
<dbReference type="EMBL" id="DWZH01000024">
    <property type="protein sequence ID" value="HJB09538.1"/>
    <property type="molecule type" value="Genomic_DNA"/>
</dbReference>
<name>A0A9D2LBI8_9MICO</name>
<feature type="compositionally biased region" description="Basic residues" evidence="1">
    <location>
        <begin position="15"/>
        <end position="27"/>
    </location>
</feature>
<dbReference type="Gene3D" id="3.40.960.10">
    <property type="entry name" value="VSR Endonuclease"/>
    <property type="match status" value="1"/>
</dbReference>
<feature type="region of interest" description="Disordered" evidence="1">
    <location>
        <begin position="1"/>
        <end position="30"/>
    </location>
</feature>